<comment type="catalytic activity">
    <reaction evidence="11">
        <text>dCTP + H2O = 2'-deoxycytidine + triphosphate + H(+)</text>
        <dbReference type="Rhea" id="RHEA:80083"/>
        <dbReference type="ChEBI" id="CHEBI:15377"/>
        <dbReference type="ChEBI" id="CHEBI:15378"/>
        <dbReference type="ChEBI" id="CHEBI:15698"/>
        <dbReference type="ChEBI" id="CHEBI:18036"/>
        <dbReference type="ChEBI" id="CHEBI:61481"/>
    </reaction>
    <physiologicalReaction direction="left-to-right" evidence="11">
        <dbReference type="Rhea" id="RHEA:80084"/>
    </physiologicalReaction>
</comment>
<dbReference type="Pfam" id="PF07647">
    <property type="entry name" value="SAM_2"/>
    <property type="match status" value="1"/>
</dbReference>
<evidence type="ECO:0000256" key="2">
    <source>
        <dbReference type="ARBA" id="ARBA00005776"/>
    </source>
</evidence>
<dbReference type="SUPFAM" id="SSF109604">
    <property type="entry name" value="HD-domain/PDEase-like"/>
    <property type="match status" value="1"/>
</dbReference>
<evidence type="ECO:0000256" key="8">
    <source>
        <dbReference type="ARBA" id="ARBA00023118"/>
    </source>
</evidence>
<keyword evidence="8" id="KW-0051">Antiviral defense</keyword>
<dbReference type="PROSITE" id="PS50105">
    <property type="entry name" value="SAM_DOMAIN"/>
    <property type="match status" value="1"/>
</dbReference>
<evidence type="ECO:0000256" key="1">
    <source>
        <dbReference type="ARBA" id="ARBA00004286"/>
    </source>
</evidence>
<feature type="region of interest" description="Disordered" evidence="16">
    <location>
        <begin position="1"/>
        <end position="42"/>
    </location>
</feature>
<reference evidence="19" key="1">
    <citation type="submission" date="2025-08" db="UniProtKB">
        <authorList>
            <consortium name="Ensembl"/>
        </authorList>
    </citation>
    <scope>IDENTIFICATION</scope>
</reference>
<keyword evidence="10" id="KW-0234">DNA repair</keyword>
<dbReference type="GO" id="GO:0005525">
    <property type="term" value="F:GTP binding"/>
    <property type="evidence" value="ECO:0007669"/>
    <property type="project" value="UniProtKB-KW"/>
</dbReference>
<reference evidence="19" key="2">
    <citation type="submission" date="2025-09" db="UniProtKB">
        <authorList>
            <consortium name="Ensembl"/>
        </authorList>
    </citation>
    <scope>IDENTIFICATION</scope>
</reference>
<keyword evidence="9" id="KW-0342">GTP-binding</keyword>
<evidence type="ECO:0000256" key="13">
    <source>
        <dbReference type="ARBA" id="ARBA00048183"/>
    </source>
</evidence>
<keyword evidence="5" id="KW-0021">Allosteric enzyme</keyword>
<accession>A0A8C6D6F0</accession>
<sequence>MQSADSQKPPKRPRRDGSPRTPPNSPPADAETSPSHDLDPDHRTWGPEQVCSFLRRCGFSDSELLKRCREKKMTDSLLPFLEESLPEDLGISSYGKRMKLLNCIQHTMKVINDPIHGHIEFHPLLIRIIDTPQFQRLRYIKQLGGGYYVFPGASHNRFEHSLGVGYLAGCLVRELSEKQPELQISERDILCVQIAGLCHDLGHGPFSHMFDGRFIPLARPEMKWTHEQGSVMMFEHLINSNGLRDVMKHYGLIPEEDILFIKEQITGPPESPIKDSSKEVGNLYDMFHTRNCLHRRAYQHKVGNIIDTMITDAFLKADPHIEITGSAGRKYRISTAIDDMEAFTKLTDNIFLEILYSTDPNLDDARTILKKIESRNLYKFVGETQPMIQRIKKENYERLPKEVASAKPSDVVLRAELKPEDLIVDVINMDYGMEDKNPIDHVRFYCKSDLSKAIMITRNQVSQFLPEKFAEQLIRVYCKKTDEKTLFAARQHFVHWCLINDFTKPQDGDIVAPLITPRKLEWNSAGTQEVAKVKAQLFPSDSM</sequence>
<comment type="catalytic activity">
    <reaction evidence="13">
        <text>a 2'-deoxyribonucleoside 5'-triphosphate + H2O = a 2'-deoxyribonucleoside + triphosphate + H(+)</text>
        <dbReference type="Rhea" id="RHEA:46148"/>
        <dbReference type="ChEBI" id="CHEBI:15377"/>
        <dbReference type="ChEBI" id="CHEBI:15378"/>
        <dbReference type="ChEBI" id="CHEBI:18036"/>
        <dbReference type="ChEBI" id="CHEBI:18274"/>
        <dbReference type="ChEBI" id="CHEBI:61560"/>
    </reaction>
    <physiologicalReaction direction="left-to-right" evidence="13">
        <dbReference type="Rhea" id="RHEA:46149"/>
    </physiologicalReaction>
</comment>
<dbReference type="GO" id="GO:0006281">
    <property type="term" value="P:DNA repair"/>
    <property type="evidence" value="ECO:0007669"/>
    <property type="project" value="UniProtKB-KW"/>
</dbReference>
<dbReference type="Proteomes" id="UP000694544">
    <property type="component" value="Unplaced"/>
</dbReference>
<keyword evidence="20" id="KW-1185">Reference proteome</keyword>
<dbReference type="PANTHER" id="PTHR11373">
    <property type="entry name" value="DEOXYNUCLEOSIDE TRIPHOSPHATE TRIPHOSPHOHYDROLASE"/>
    <property type="match status" value="1"/>
</dbReference>
<feature type="domain" description="SAM" evidence="17">
    <location>
        <begin position="45"/>
        <end position="110"/>
    </location>
</feature>
<dbReference type="GO" id="GO:0045088">
    <property type="term" value="P:regulation of innate immune response"/>
    <property type="evidence" value="ECO:0007669"/>
    <property type="project" value="TreeGrafter"/>
</dbReference>
<evidence type="ECO:0000256" key="14">
    <source>
        <dbReference type="ARBA" id="ARBA00049174"/>
    </source>
</evidence>
<evidence type="ECO:0000259" key="18">
    <source>
        <dbReference type="PROSITE" id="PS51831"/>
    </source>
</evidence>
<dbReference type="InterPro" id="IPR001660">
    <property type="entry name" value="SAM"/>
</dbReference>
<name>A0A8C6D6F0_MOSMO</name>
<dbReference type="Ensembl" id="ENSMMST00000010481.1">
    <property type="protein sequence ID" value="ENSMMSP00000009465.1"/>
    <property type="gene ID" value="ENSMMSG00000007206.1"/>
</dbReference>
<evidence type="ECO:0000256" key="7">
    <source>
        <dbReference type="ARBA" id="ARBA00022763"/>
    </source>
</evidence>
<dbReference type="InterPro" id="IPR013761">
    <property type="entry name" value="SAM/pointed_sf"/>
</dbReference>
<dbReference type="GO" id="GO:0005634">
    <property type="term" value="C:nucleus"/>
    <property type="evidence" value="ECO:0007669"/>
    <property type="project" value="TreeGrafter"/>
</dbReference>
<evidence type="ECO:0000256" key="15">
    <source>
        <dbReference type="ARBA" id="ARBA00049451"/>
    </source>
</evidence>
<proteinExistence type="inferred from homology"/>
<evidence type="ECO:0000256" key="9">
    <source>
        <dbReference type="ARBA" id="ARBA00023134"/>
    </source>
</evidence>
<keyword evidence="6" id="KW-0235">DNA replication</keyword>
<evidence type="ECO:0000256" key="3">
    <source>
        <dbReference type="ARBA" id="ARBA00020285"/>
    </source>
</evidence>
<protein>
    <recommendedName>
        <fullName evidence="3">Deoxynucleoside triphosphate triphosphohydrolase SAMHD1</fullName>
    </recommendedName>
</protein>
<keyword evidence="7" id="KW-0227">DNA damage</keyword>
<dbReference type="InterPro" id="IPR003607">
    <property type="entry name" value="HD/PDEase_dom"/>
</dbReference>
<dbReference type="GO" id="GO:0005694">
    <property type="term" value="C:chromosome"/>
    <property type="evidence" value="ECO:0007669"/>
    <property type="project" value="UniProtKB-SubCell"/>
</dbReference>
<dbReference type="Pfam" id="PF01966">
    <property type="entry name" value="HD"/>
    <property type="match status" value="1"/>
</dbReference>
<evidence type="ECO:0000259" key="17">
    <source>
        <dbReference type="PROSITE" id="PS50105"/>
    </source>
</evidence>
<dbReference type="Gene3D" id="1.10.3210.10">
    <property type="entry name" value="Hypothetical protein af1432"/>
    <property type="match status" value="2"/>
</dbReference>
<dbReference type="InterPro" id="IPR050135">
    <property type="entry name" value="dGTPase-like"/>
</dbReference>
<dbReference type="FunFam" id="1.10.150.50:FF:000067">
    <property type="entry name" value="SAM and HD domain-containing deoxynucleoside triphosphate triphosphohydrolase 1"/>
    <property type="match status" value="1"/>
</dbReference>
<comment type="similarity">
    <text evidence="2">Belongs to the SAMHD1 family.</text>
</comment>
<comment type="catalytic activity">
    <reaction evidence="12">
        <text>dATP + H2O = 2'-deoxyadenosine + triphosphate + H(+)</text>
        <dbReference type="Rhea" id="RHEA:67648"/>
        <dbReference type="ChEBI" id="CHEBI:15377"/>
        <dbReference type="ChEBI" id="CHEBI:15378"/>
        <dbReference type="ChEBI" id="CHEBI:17256"/>
        <dbReference type="ChEBI" id="CHEBI:18036"/>
        <dbReference type="ChEBI" id="CHEBI:61404"/>
    </reaction>
    <physiologicalReaction direction="left-to-right" evidence="12">
        <dbReference type="Rhea" id="RHEA:67649"/>
    </physiologicalReaction>
</comment>
<feature type="domain" description="HD" evidence="18">
    <location>
        <begin position="157"/>
        <end position="320"/>
    </location>
</feature>
<keyword evidence="9" id="KW-0547">Nucleotide-binding</keyword>
<dbReference type="SUPFAM" id="SSF47769">
    <property type="entry name" value="SAM/Pointed domain"/>
    <property type="match status" value="1"/>
</dbReference>
<evidence type="ECO:0000256" key="11">
    <source>
        <dbReference type="ARBA" id="ARBA00047701"/>
    </source>
</evidence>
<gene>
    <name evidence="19" type="primary">SAMHD1</name>
</gene>
<dbReference type="Gene3D" id="3.30.70.2760">
    <property type="match status" value="1"/>
</dbReference>
<evidence type="ECO:0000256" key="4">
    <source>
        <dbReference type="ARBA" id="ARBA00022454"/>
    </source>
</evidence>
<dbReference type="InterPro" id="IPR006674">
    <property type="entry name" value="HD_domain"/>
</dbReference>
<dbReference type="CDD" id="cd09508">
    <property type="entry name" value="SAM_HD"/>
    <property type="match status" value="1"/>
</dbReference>
<dbReference type="PROSITE" id="PS51831">
    <property type="entry name" value="HD"/>
    <property type="match status" value="1"/>
</dbReference>
<dbReference type="AlphaFoldDB" id="A0A8C6D6F0"/>
<evidence type="ECO:0000256" key="12">
    <source>
        <dbReference type="ARBA" id="ARBA00047812"/>
    </source>
</evidence>
<comment type="subcellular location">
    <subcellularLocation>
        <location evidence="1">Chromosome</location>
    </subcellularLocation>
</comment>
<keyword evidence="4" id="KW-0158">Chromosome</keyword>
<dbReference type="FunFam" id="3.30.70.2760:FF:000002">
    <property type="entry name" value="SAM and HD domain-containing deoxynucleoside triphosphate triphosphohydrolase 1"/>
    <property type="match status" value="1"/>
</dbReference>
<dbReference type="PANTHER" id="PTHR11373:SF4">
    <property type="entry name" value="DEOXYNUCLEOSIDE TRIPHOSPHATE TRIPHOSPHOHYDROLASE SAMHD1"/>
    <property type="match status" value="1"/>
</dbReference>
<evidence type="ECO:0000313" key="19">
    <source>
        <dbReference type="Ensembl" id="ENSMMSP00000009465.1"/>
    </source>
</evidence>
<dbReference type="GO" id="GO:0008832">
    <property type="term" value="F:dGTPase activity"/>
    <property type="evidence" value="ECO:0007669"/>
    <property type="project" value="TreeGrafter"/>
</dbReference>
<organism evidence="19 20">
    <name type="scientific">Moschus moschiferus</name>
    <name type="common">Siberian musk deer</name>
    <name type="synonym">Moschus sibiricus</name>
    <dbReference type="NCBI Taxonomy" id="68415"/>
    <lineage>
        <taxon>Eukaryota</taxon>
        <taxon>Metazoa</taxon>
        <taxon>Chordata</taxon>
        <taxon>Craniata</taxon>
        <taxon>Vertebrata</taxon>
        <taxon>Euteleostomi</taxon>
        <taxon>Mammalia</taxon>
        <taxon>Eutheria</taxon>
        <taxon>Laurasiatheria</taxon>
        <taxon>Artiodactyla</taxon>
        <taxon>Ruminantia</taxon>
        <taxon>Pecora</taxon>
        <taxon>Moschidae</taxon>
        <taxon>Moschus</taxon>
    </lineage>
</organism>
<dbReference type="GO" id="GO:0006260">
    <property type="term" value="P:DNA replication"/>
    <property type="evidence" value="ECO:0007669"/>
    <property type="project" value="UniProtKB-KW"/>
</dbReference>
<dbReference type="Gene3D" id="1.10.150.50">
    <property type="entry name" value="Transcription Factor, Ets-1"/>
    <property type="match status" value="1"/>
</dbReference>
<evidence type="ECO:0000256" key="16">
    <source>
        <dbReference type="SAM" id="MobiDB-lite"/>
    </source>
</evidence>
<dbReference type="CDD" id="cd00077">
    <property type="entry name" value="HDc"/>
    <property type="match status" value="1"/>
</dbReference>
<dbReference type="SMART" id="SM00454">
    <property type="entry name" value="SAM"/>
    <property type="match status" value="1"/>
</dbReference>
<dbReference type="GO" id="GO:0051607">
    <property type="term" value="P:defense response to virus"/>
    <property type="evidence" value="ECO:0007669"/>
    <property type="project" value="UniProtKB-KW"/>
</dbReference>
<dbReference type="SMART" id="SM00471">
    <property type="entry name" value="HDc"/>
    <property type="match status" value="1"/>
</dbReference>
<evidence type="ECO:0000256" key="6">
    <source>
        <dbReference type="ARBA" id="ARBA00022705"/>
    </source>
</evidence>
<evidence type="ECO:0000313" key="20">
    <source>
        <dbReference type="Proteomes" id="UP000694544"/>
    </source>
</evidence>
<evidence type="ECO:0000256" key="10">
    <source>
        <dbReference type="ARBA" id="ARBA00023204"/>
    </source>
</evidence>
<evidence type="ECO:0000256" key="5">
    <source>
        <dbReference type="ARBA" id="ARBA00022533"/>
    </source>
</evidence>
<dbReference type="GeneTree" id="ENSGT00390000013867"/>
<comment type="catalytic activity">
    <reaction evidence="15">
        <text>dTTP + H2O = thymidine + triphosphate + H(+)</text>
        <dbReference type="Rhea" id="RHEA:80079"/>
        <dbReference type="ChEBI" id="CHEBI:15377"/>
        <dbReference type="ChEBI" id="CHEBI:15378"/>
        <dbReference type="ChEBI" id="CHEBI:17748"/>
        <dbReference type="ChEBI" id="CHEBI:18036"/>
        <dbReference type="ChEBI" id="CHEBI:37568"/>
    </reaction>
    <physiologicalReaction direction="left-to-right" evidence="15">
        <dbReference type="Rhea" id="RHEA:80080"/>
    </physiologicalReaction>
</comment>
<dbReference type="GO" id="GO:0006203">
    <property type="term" value="P:dGTP catabolic process"/>
    <property type="evidence" value="ECO:0007669"/>
    <property type="project" value="TreeGrafter"/>
</dbReference>
<comment type="catalytic activity">
    <reaction evidence="14">
        <text>dGTP + H2O = 2'-deoxyguanosine + triphosphate + H(+)</text>
        <dbReference type="Rhea" id="RHEA:15193"/>
        <dbReference type="ChEBI" id="CHEBI:15377"/>
        <dbReference type="ChEBI" id="CHEBI:15378"/>
        <dbReference type="ChEBI" id="CHEBI:17172"/>
        <dbReference type="ChEBI" id="CHEBI:18036"/>
        <dbReference type="ChEBI" id="CHEBI:61429"/>
    </reaction>
    <physiologicalReaction direction="left-to-right" evidence="14">
        <dbReference type="Rhea" id="RHEA:15194"/>
    </physiologicalReaction>
</comment>